<feature type="transmembrane region" description="Helical" evidence="19">
    <location>
        <begin position="12"/>
        <end position="41"/>
    </location>
</feature>
<proteinExistence type="inferred from homology"/>
<feature type="transmembrane region" description="Helical" evidence="19">
    <location>
        <begin position="135"/>
        <end position="153"/>
    </location>
</feature>
<comment type="pathway">
    <text evidence="4">Lipid metabolism.</text>
</comment>
<evidence type="ECO:0000256" key="7">
    <source>
        <dbReference type="ARBA" id="ARBA00019373"/>
    </source>
</evidence>
<comment type="pathway">
    <text evidence="3 18">Phospholipid metabolism; CDP-diacylglycerol biosynthesis; CDP-diacylglycerol from sn-glycerol 3-phosphate: step 3/3.</text>
</comment>
<keyword evidence="17" id="KW-1208">Phospholipid metabolism</keyword>
<keyword evidence="14" id="KW-0443">Lipid metabolism</keyword>
<evidence type="ECO:0000256" key="15">
    <source>
        <dbReference type="ARBA" id="ARBA00023136"/>
    </source>
</evidence>
<keyword evidence="13 19" id="KW-1133">Transmembrane helix</keyword>
<feature type="transmembrane region" description="Helical" evidence="19">
    <location>
        <begin position="53"/>
        <end position="70"/>
    </location>
</feature>
<comment type="catalytic activity">
    <reaction evidence="1 18">
        <text>a 1,2-diacyl-sn-glycero-3-phosphate + CTP + H(+) = a CDP-1,2-diacyl-sn-glycerol + diphosphate</text>
        <dbReference type="Rhea" id="RHEA:16229"/>
        <dbReference type="ChEBI" id="CHEBI:15378"/>
        <dbReference type="ChEBI" id="CHEBI:33019"/>
        <dbReference type="ChEBI" id="CHEBI:37563"/>
        <dbReference type="ChEBI" id="CHEBI:58332"/>
        <dbReference type="ChEBI" id="CHEBI:58608"/>
        <dbReference type="EC" id="2.7.7.41"/>
    </reaction>
</comment>
<evidence type="ECO:0000313" key="21">
    <source>
        <dbReference type="Proteomes" id="UP001595476"/>
    </source>
</evidence>
<name>A0ABV7HCR2_9GAMM</name>
<dbReference type="PANTHER" id="PTHR46382:SF1">
    <property type="entry name" value="PHOSPHATIDATE CYTIDYLYLTRANSFERASE"/>
    <property type="match status" value="1"/>
</dbReference>
<evidence type="ECO:0000256" key="18">
    <source>
        <dbReference type="RuleBase" id="RU003938"/>
    </source>
</evidence>
<evidence type="ECO:0000256" key="14">
    <source>
        <dbReference type="ARBA" id="ARBA00023098"/>
    </source>
</evidence>
<dbReference type="PANTHER" id="PTHR46382">
    <property type="entry name" value="PHOSPHATIDATE CYTIDYLYLTRANSFERASE"/>
    <property type="match status" value="1"/>
</dbReference>
<evidence type="ECO:0000256" key="1">
    <source>
        <dbReference type="ARBA" id="ARBA00001698"/>
    </source>
</evidence>
<evidence type="ECO:0000256" key="10">
    <source>
        <dbReference type="ARBA" id="ARBA00022679"/>
    </source>
</evidence>
<gene>
    <name evidence="20" type="ORF">ACFOEK_05465</name>
</gene>
<organism evidence="20 21">
    <name type="scientific">Litoribrevibacter euphylliae</name>
    <dbReference type="NCBI Taxonomy" id="1834034"/>
    <lineage>
        <taxon>Bacteria</taxon>
        <taxon>Pseudomonadati</taxon>
        <taxon>Pseudomonadota</taxon>
        <taxon>Gammaproteobacteria</taxon>
        <taxon>Oceanospirillales</taxon>
        <taxon>Oceanospirillaceae</taxon>
        <taxon>Litoribrevibacter</taxon>
    </lineage>
</organism>
<keyword evidence="16" id="KW-0594">Phospholipid biosynthesis</keyword>
<sequence length="268" mass="29256">MLKQRVITALWLAPLAIVGIFFLPFEYFALFVAGVVMLGAWEWANLAGFEKQGLRVVYSALMGGCMYGLYQLPELNILSIGLGWWVLALMLVLAYPGLSKLWASKWARLAIGFLILIPCWKGLLFLKQQPNSEIVLLYICLMVWGADIGAYFAGRKWGVSKLAPRVSPGKSWAGFWGGMASALIIGLGVGLWISMPAEQLALLMLVSAVTVAVSVLGDLTESMFKRFRGIKDSSQLLPGHGGVLDRIDSLTAAVPVFALLLLLFGINF</sequence>
<dbReference type="InterPro" id="IPR000374">
    <property type="entry name" value="PC_trans"/>
</dbReference>
<dbReference type="EC" id="2.7.7.41" evidence="6 18"/>
<dbReference type="GO" id="GO:0004605">
    <property type="term" value="F:phosphatidate cytidylyltransferase activity"/>
    <property type="evidence" value="ECO:0007669"/>
    <property type="project" value="UniProtKB-EC"/>
</dbReference>
<dbReference type="EMBL" id="JBHRSZ010000002">
    <property type="protein sequence ID" value="MFC3150463.1"/>
    <property type="molecule type" value="Genomic_DNA"/>
</dbReference>
<dbReference type="Proteomes" id="UP001595476">
    <property type="component" value="Unassembled WGS sequence"/>
</dbReference>
<comment type="subcellular location">
    <subcellularLocation>
        <location evidence="2">Cell membrane</location>
        <topology evidence="2">Multi-pass membrane protein</topology>
    </subcellularLocation>
</comment>
<evidence type="ECO:0000256" key="11">
    <source>
        <dbReference type="ARBA" id="ARBA00022692"/>
    </source>
</evidence>
<feature type="transmembrane region" description="Helical" evidence="19">
    <location>
        <begin position="107"/>
        <end position="126"/>
    </location>
</feature>
<evidence type="ECO:0000256" key="16">
    <source>
        <dbReference type="ARBA" id="ARBA00023209"/>
    </source>
</evidence>
<reference evidence="21" key="1">
    <citation type="journal article" date="2019" name="Int. J. Syst. Evol. Microbiol.">
        <title>The Global Catalogue of Microorganisms (GCM) 10K type strain sequencing project: providing services to taxonomists for standard genome sequencing and annotation.</title>
        <authorList>
            <consortium name="The Broad Institute Genomics Platform"/>
            <consortium name="The Broad Institute Genome Sequencing Center for Infectious Disease"/>
            <person name="Wu L."/>
            <person name="Ma J."/>
        </authorList>
    </citation>
    <scope>NUCLEOTIDE SEQUENCE [LARGE SCALE GENOMIC DNA]</scope>
    <source>
        <strain evidence="21">KCTC 52438</strain>
    </source>
</reference>
<evidence type="ECO:0000256" key="6">
    <source>
        <dbReference type="ARBA" id="ARBA00012487"/>
    </source>
</evidence>
<comment type="similarity">
    <text evidence="5 18">Belongs to the CDS family.</text>
</comment>
<evidence type="ECO:0000256" key="5">
    <source>
        <dbReference type="ARBA" id="ARBA00010185"/>
    </source>
</evidence>
<keyword evidence="9" id="KW-0444">Lipid biosynthesis</keyword>
<dbReference type="Pfam" id="PF01148">
    <property type="entry name" value="CTP_transf_1"/>
    <property type="match status" value="1"/>
</dbReference>
<evidence type="ECO:0000256" key="19">
    <source>
        <dbReference type="SAM" id="Phobius"/>
    </source>
</evidence>
<evidence type="ECO:0000256" key="2">
    <source>
        <dbReference type="ARBA" id="ARBA00004651"/>
    </source>
</evidence>
<keyword evidence="10 18" id="KW-0808">Transferase</keyword>
<evidence type="ECO:0000256" key="8">
    <source>
        <dbReference type="ARBA" id="ARBA00022475"/>
    </source>
</evidence>
<evidence type="ECO:0000313" key="20">
    <source>
        <dbReference type="EMBL" id="MFC3150463.1"/>
    </source>
</evidence>
<feature type="transmembrane region" description="Helical" evidence="19">
    <location>
        <begin position="77"/>
        <end position="95"/>
    </location>
</feature>
<evidence type="ECO:0000256" key="3">
    <source>
        <dbReference type="ARBA" id="ARBA00005119"/>
    </source>
</evidence>
<evidence type="ECO:0000256" key="4">
    <source>
        <dbReference type="ARBA" id="ARBA00005189"/>
    </source>
</evidence>
<keyword evidence="8" id="KW-1003">Cell membrane</keyword>
<evidence type="ECO:0000256" key="13">
    <source>
        <dbReference type="ARBA" id="ARBA00022989"/>
    </source>
</evidence>
<dbReference type="RefSeq" id="WP_386717302.1">
    <property type="nucleotide sequence ID" value="NZ_JBHRSZ010000002.1"/>
</dbReference>
<feature type="transmembrane region" description="Helical" evidence="19">
    <location>
        <begin position="247"/>
        <end position="266"/>
    </location>
</feature>
<keyword evidence="21" id="KW-1185">Reference proteome</keyword>
<accession>A0ABV7HCR2</accession>
<evidence type="ECO:0000256" key="17">
    <source>
        <dbReference type="ARBA" id="ARBA00023264"/>
    </source>
</evidence>
<evidence type="ECO:0000256" key="12">
    <source>
        <dbReference type="ARBA" id="ARBA00022695"/>
    </source>
</evidence>
<keyword evidence="15 19" id="KW-0472">Membrane</keyword>
<feature type="transmembrane region" description="Helical" evidence="19">
    <location>
        <begin position="200"/>
        <end position="217"/>
    </location>
</feature>
<feature type="transmembrane region" description="Helical" evidence="19">
    <location>
        <begin position="173"/>
        <end position="193"/>
    </location>
</feature>
<dbReference type="PROSITE" id="PS01315">
    <property type="entry name" value="CDS"/>
    <property type="match status" value="1"/>
</dbReference>
<comment type="caution">
    <text evidence="20">The sequence shown here is derived from an EMBL/GenBank/DDBJ whole genome shotgun (WGS) entry which is preliminary data.</text>
</comment>
<keyword evidence="12 18" id="KW-0548">Nucleotidyltransferase</keyword>
<evidence type="ECO:0000256" key="9">
    <source>
        <dbReference type="ARBA" id="ARBA00022516"/>
    </source>
</evidence>
<keyword evidence="11 18" id="KW-0812">Transmembrane</keyword>
<protein>
    <recommendedName>
        <fullName evidence="7 18">Phosphatidate cytidylyltransferase</fullName>
        <ecNumber evidence="6 18">2.7.7.41</ecNumber>
    </recommendedName>
</protein>